<dbReference type="Pfam" id="PF12627">
    <property type="entry name" value="PolyA_pol_RNAbd"/>
    <property type="match status" value="1"/>
</dbReference>
<dbReference type="GO" id="GO:0000166">
    <property type="term" value="F:nucleotide binding"/>
    <property type="evidence" value="ECO:0007669"/>
    <property type="project" value="UniProtKB-KW"/>
</dbReference>
<comment type="cofactor">
    <cofactor evidence="1">
        <name>Mg(2+)</name>
        <dbReference type="ChEBI" id="CHEBI:18420"/>
    </cofactor>
</comment>
<evidence type="ECO:0000256" key="1">
    <source>
        <dbReference type="ARBA" id="ARBA00001946"/>
    </source>
</evidence>
<dbReference type="InterPro" id="IPR032828">
    <property type="entry name" value="PolyA_RNA-bd"/>
</dbReference>
<evidence type="ECO:0000256" key="6">
    <source>
        <dbReference type="ARBA" id="ARBA00022695"/>
    </source>
</evidence>
<keyword evidence="7" id="KW-0479">Metal-binding</keyword>
<dbReference type="InterPro" id="IPR043519">
    <property type="entry name" value="NT_sf"/>
</dbReference>
<evidence type="ECO:0000259" key="11">
    <source>
        <dbReference type="Pfam" id="PF01743"/>
    </source>
</evidence>
<dbReference type="SUPFAM" id="SSF81301">
    <property type="entry name" value="Nucleotidyltransferase"/>
    <property type="match status" value="1"/>
</dbReference>
<keyword evidence="6" id="KW-0548">Nucleotidyltransferase</keyword>
<dbReference type="InterPro" id="IPR050124">
    <property type="entry name" value="tRNA_CCA-adding_enzyme"/>
</dbReference>
<keyword evidence="5" id="KW-0819">tRNA processing</keyword>
<comment type="similarity">
    <text evidence="2">Belongs to the tRNA nucleotidyltransferase/poly(A) polymerase family.</text>
</comment>
<dbReference type="PANTHER" id="PTHR47545:SF2">
    <property type="entry name" value="CC-ADDING TRNA NUCLEOTIDYLTRANSFERASE"/>
    <property type="match status" value="1"/>
</dbReference>
<evidence type="ECO:0000313" key="13">
    <source>
        <dbReference type="EMBL" id="SVC73145.1"/>
    </source>
</evidence>
<evidence type="ECO:0000256" key="10">
    <source>
        <dbReference type="ARBA" id="ARBA00022884"/>
    </source>
</evidence>
<name>A0A382PKF1_9ZZZZ</name>
<evidence type="ECO:0000256" key="9">
    <source>
        <dbReference type="ARBA" id="ARBA00022842"/>
    </source>
</evidence>
<dbReference type="GO" id="GO:0016779">
    <property type="term" value="F:nucleotidyltransferase activity"/>
    <property type="evidence" value="ECO:0007669"/>
    <property type="project" value="UniProtKB-KW"/>
</dbReference>
<dbReference type="InterPro" id="IPR002646">
    <property type="entry name" value="PolA_pol_head_dom"/>
</dbReference>
<dbReference type="GO" id="GO:0008033">
    <property type="term" value="P:tRNA processing"/>
    <property type="evidence" value="ECO:0007669"/>
    <property type="project" value="UniProtKB-KW"/>
</dbReference>
<sequence>MSPSLVETFTLPLSAGILADFLSHQGIRAYFVGGVIRDSLLKIKTDDIDVAVEGNALIIGKAAASKLKGTYIELDRDRGICRVVVAGEKGFQVDFVSANEGIKEDLARRDFTVDSMAIDIESIRTNEGKVSFATSNLIDPLNGRRDLHLGKLRAVSSSSLADDPVRLMRAVRLSSQYGFGLEDRTYGQIKHIAPQLKRIAPERIRDEFLKTLSLPGASESIRLMDKLGLLEQIIPEINQSRGIVQPKEHYWTVFNHLIECVGQLERILQPQLQKSG</sequence>
<dbReference type="CDD" id="cd05398">
    <property type="entry name" value="NT_ClassII-CCAase"/>
    <property type="match status" value="1"/>
</dbReference>
<evidence type="ECO:0000256" key="4">
    <source>
        <dbReference type="ARBA" id="ARBA00022679"/>
    </source>
</evidence>
<feature type="domain" description="tRNA nucleotidyltransferase/poly(A) polymerase RNA and SrmB- binding" evidence="12">
    <location>
        <begin position="178"/>
        <end position="238"/>
    </location>
</feature>
<dbReference type="Gene3D" id="1.10.3090.10">
    <property type="entry name" value="cca-adding enzyme, domain 2"/>
    <property type="match status" value="1"/>
</dbReference>
<feature type="domain" description="Poly A polymerase head" evidence="11">
    <location>
        <begin position="29"/>
        <end position="153"/>
    </location>
</feature>
<evidence type="ECO:0000256" key="7">
    <source>
        <dbReference type="ARBA" id="ARBA00022723"/>
    </source>
</evidence>
<dbReference type="GO" id="GO:0000049">
    <property type="term" value="F:tRNA binding"/>
    <property type="evidence" value="ECO:0007669"/>
    <property type="project" value="UniProtKB-KW"/>
</dbReference>
<evidence type="ECO:0000256" key="2">
    <source>
        <dbReference type="ARBA" id="ARBA00007265"/>
    </source>
</evidence>
<evidence type="ECO:0000256" key="3">
    <source>
        <dbReference type="ARBA" id="ARBA00022555"/>
    </source>
</evidence>
<organism evidence="13">
    <name type="scientific">marine metagenome</name>
    <dbReference type="NCBI Taxonomy" id="408172"/>
    <lineage>
        <taxon>unclassified sequences</taxon>
        <taxon>metagenomes</taxon>
        <taxon>ecological metagenomes</taxon>
    </lineage>
</organism>
<evidence type="ECO:0000256" key="5">
    <source>
        <dbReference type="ARBA" id="ARBA00022694"/>
    </source>
</evidence>
<reference evidence="13" key="1">
    <citation type="submission" date="2018-05" db="EMBL/GenBank/DDBJ databases">
        <authorList>
            <person name="Lanie J.A."/>
            <person name="Ng W.-L."/>
            <person name="Kazmierczak K.M."/>
            <person name="Andrzejewski T.M."/>
            <person name="Davidsen T.M."/>
            <person name="Wayne K.J."/>
            <person name="Tettelin H."/>
            <person name="Glass J.I."/>
            <person name="Rusch D."/>
            <person name="Podicherti R."/>
            <person name="Tsui H.-C.T."/>
            <person name="Winkler M.E."/>
        </authorList>
    </citation>
    <scope>NUCLEOTIDE SEQUENCE</scope>
</reference>
<keyword evidence="8" id="KW-0547">Nucleotide-binding</keyword>
<gene>
    <name evidence="13" type="ORF">METZ01_LOCUS325999</name>
</gene>
<evidence type="ECO:0000256" key="8">
    <source>
        <dbReference type="ARBA" id="ARBA00022741"/>
    </source>
</evidence>
<dbReference type="AlphaFoldDB" id="A0A382PKF1"/>
<feature type="non-terminal residue" evidence="13">
    <location>
        <position position="276"/>
    </location>
</feature>
<keyword evidence="4" id="KW-0808">Transferase</keyword>
<evidence type="ECO:0008006" key="14">
    <source>
        <dbReference type="Google" id="ProtNLM"/>
    </source>
</evidence>
<dbReference type="Gene3D" id="3.30.460.10">
    <property type="entry name" value="Beta Polymerase, domain 2"/>
    <property type="match status" value="1"/>
</dbReference>
<dbReference type="SUPFAM" id="SSF81891">
    <property type="entry name" value="Poly A polymerase C-terminal region-like"/>
    <property type="match status" value="1"/>
</dbReference>
<protein>
    <recommendedName>
        <fullName evidence="14">Poly A polymerase head domain-containing protein</fullName>
    </recommendedName>
</protein>
<dbReference type="GO" id="GO:0046872">
    <property type="term" value="F:metal ion binding"/>
    <property type="evidence" value="ECO:0007669"/>
    <property type="project" value="UniProtKB-KW"/>
</dbReference>
<keyword evidence="10" id="KW-0694">RNA-binding</keyword>
<keyword evidence="9" id="KW-0460">Magnesium</keyword>
<dbReference type="EMBL" id="UINC01107624">
    <property type="protein sequence ID" value="SVC73145.1"/>
    <property type="molecule type" value="Genomic_DNA"/>
</dbReference>
<dbReference type="PANTHER" id="PTHR47545">
    <property type="entry name" value="MULTIFUNCTIONAL CCA PROTEIN"/>
    <property type="match status" value="1"/>
</dbReference>
<evidence type="ECO:0000259" key="12">
    <source>
        <dbReference type="Pfam" id="PF12627"/>
    </source>
</evidence>
<keyword evidence="3" id="KW-0820">tRNA-binding</keyword>
<proteinExistence type="inferred from homology"/>
<dbReference type="Pfam" id="PF01743">
    <property type="entry name" value="PolyA_pol"/>
    <property type="match status" value="1"/>
</dbReference>
<accession>A0A382PKF1</accession>